<dbReference type="Proteomes" id="UP000230790">
    <property type="component" value="Unassembled WGS sequence"/>
</dbReference>
<accession>A0A2M8QEE0</accession>
<evidence type="ECO:0000313" key="3">
    <source>
        <dbReference type="EMBL" id="PJF48169.1"/>
    </source>
</evidence>
<reference evidence="3 4" key="1">
    <citation type="submission" date="2017-11" db="EMBL/GenBank/DDBJ databases">
        <title>Evolution of Phototrophy in the Chloroflexi Phylum Driven by Horizontal Gene Transfer.</title>
        <authorList>
            <person name="Ward L.M."/>
            <person name="Hemp J."/>
            <person name="Shih P.M."/>
            <person name="Mcglynn S.E."/>
            <person name="Fischer W."/>
        </authorList>
    </citation>
    <scope>NUCLEOTIDE SEQUENCE [LARGE SCALE GENOMIC DNA]</scope>
    <source>
        <strain evidence="3">JP3_7</strain>
    </source>
</reference>
<feature type="transmembrane region" description="Helical" evidence="1">
    <location>
        <begin position="59"/>
        <end position="80"/>
    </location>
</feature>
<keyword evidence="1" id="KW-1133">Transmembrane helix</keyword>
<protein>
    <recommendedName>
        <fullName evidence="2">VWFA domain-containing protein</fullName>
    </recommendedName>
</protein>
<name>A0A2M8QEE0_9CHLR</name>
<dbReference type="Gene3D" id="3.40.50.410">
    <property type="entry name" value="von Willebrand factor, type A domain"/>
    <property type="match status" value="1"/>
</dbReference>
<evidence type="ECO:0000259" key="2">
    <source>
        <dbReference type="SMART" id="SM00327"/>
    </source>
</evidence>
<dbReference type="AlphaFoldDB" id="A0A2M8QEE0"/>
<evidence type="ECO:0000313" key="4">
    <source>
        <dbReference type="Proteomes" id="UP000230790"/>
    </source>
</evidence>
<keyword evidence="1" id="KW-0472">Membrane</keyword>
<dbReference type="InterPro" id="IPR024163">
    <property type="entry name" value="Aerotolerance_reg_N"/>
</dbReference>
<sequence length="608" mass="65995">MNLLNPAAFLFALLAAPIILLYLLRLQRREQTVSSTLLWRQVTMDREANTLWQRLRRHLLLILQLSTLAFLVFALIRPYMNVPSEVSGRSIVLLDASASMRATDVAPSRFEAARARVRDAINSMGANDQMTLIVVDGAPRALSALTSDKLQLLDALDAARPSLDAANWSAAIALAVATGAGDEDTTTLVFSDGAHADDLVRLPGKARFIPIGNSGDNVAISTLTLRRTLRGLSAFVRVTNSGPQDDRVLVSLRADGALVDARALDVPAGASAEWTIGNINPNVAAVQARIDEAQRNFLAVDDAAYAVNAENTMRHALLLTRGNRFLEQALAFLPGLRVTRAAAMPPDAQTYDLYVLDNVTATLPARANALLIGAQSVFTPSGIFSNTDYVRTELHPIARNVDWRGVSVLDARRVNAPSWLQPVIESQGGPLVLAGESDEDDSQRVVLITFDLRRSDLPLQIAFPILIANSVEWLAPAQGLNVPLNVKPGEVVPMPEGTRVTLPSGEEVVTGRRGFAQTDGPGVYTFDAGRAQGAFAVNFINVSESRIAPNPNLQVGSVSANAEQVESRPTSQREFWHWMAGIALVLLLAEWWVYQRGLPTRWRATPRP</sequence>
<dbReference type="PANTHER" id="PTHR37464">
    <property type="entry name" value="BLL2463 PROTEIN"/>
    <property type="match status" value="1"/>
</dbReference>
<dbReference type="InterPro" id="IPR002035">
    <property type="entry name" value="VWF_A"/>
</dbReference>
<dbReference type="Pfam" id="PF07584">
    <property type="entry name" value="BatA"/>
    <property type="match status" value="1"/>
</dbReference>
<dbReference type="SMART" id="SM00327">
    <property type="entry name" value="VWA"/>
    <property type="match status" value="1"/>
</dbReference>
<feature type="transmembrane region" description="Helical" evidence="1">
    <location>
        <begin position="6"/>
        <end position="24"/>
    </location>
</feature>
<feature type="domain" description="VWFA" evidence="2">
    <location>
        <begin position="88"/>
        <end position="267"/>
    </location>
</feature>
<comment type="caution">
    <text evidence="3">The sequence shown here is derived from an EMBL/GenBank/DDBJ whole genome shotgun (WGS) entry which is preliminary data.</text>
</comment>
<organism evidence="3 4">
    <name type="scientific">Candidatus Thermofonsia Clade 3 bacterium</name>
    <dbReference type="NCBI Taxonomy" id="2364212"/>
    <lineage>
        <taxon>Bacteria</taxon>
        <taxon>Bacillati</taxon>
        <taxon>Chloroflexota</taxon>
        <taxon>Candidatus Thermofontia</taxon>
        <taxon>Candidatus Thermofonsia Clade 3</taxon>
    </lineage>
</organism>
<proteinExistence type="predicted"/>
<dbReference type="SUPFAM" id="SSF53300">
    <property type="entry name" value="vWA-like"/>
    <property type="match status" value="1"/>
</dbReference>
<keyword evidence="1" id="KW-0812">Transmembrane</keyword>
<gene>
    <name evidence="3" type="ORF">CUN48_04930</name>
</gene>
<dbReference type="PANTHER" id="PTHR37464:SF1">
    <property type="entry name" value="BLL2463 PROTEIN"/>
    <property type="match status" value="1"/>
</dbReference>
<dbReference type="Pfam" id="PF13519">
    <property type="entry name" value="VWA_2"/>
    <property type="match status" value="1"/>
</dbReference>
<dbReference type="InterPro" id="IPR036465">
    <property type="entry name" value="vWFA_dom_sf"/>
</dbReference>
<feature type="transmembrane region" description="Helical" evidence="1">
    <location>
        <begin position="575"/>
        <end position="594"/>
    </location>
</feature>
<dbReference type="EMBL" id="PGTN01000022">
    <property type="protein sequence ID" value="PJF48169.1"/>
    <property type="molecule type" value="Genomic_DNA"/>
</dbReference>
<evidence type="ECO:0000256" key="1">
    <source>
        <dbReference type="SAM" id="Phobius"/>
    </source>
</evidence>